<dbReference type="OrthoDB" id="69550at2759"/>
<dbReference type="GO" id="GO:0030687">
    <property type="term" value="C:preribosome, large subunit precursor"/>
    <property type="evidence" value="ECO:0007669"/>
    <property type="project" value="TreeGrafter"/>
</dbReference>
<accession>A0A9P6HRK4</accession>
<sequence>MDLTSALCDFTYCNPTCGNPSFQRSNNAVKAVTTAKTARKRNRKRKRRVASSSESSSSSPSEDSSSGSEAEKPTTVKLKTQVPTKPVVSEDSSSSDSSESEPDSDSSEGSSDEGSDDKEDDVEMADASVLPTGESGKRKKVAYSRSPSPIPAPVPSFLPTNPDGAVDTEGEQQLKDRFRTFWMQSVADAFQDDLVQIHKEPGMNKSRLAMLVDSLASGADVFTSSSVSETGGVNEMDVVMGNQTH</sequence>
<dbReference type="Proteomes" id="UP000736335">
    <property type="component" value="Unassembled WGS sequence"/>
</dbReference>
<evidence type="ECO:0000313" key="10">
    <source>
        <dbReference type="EMBL" id="KAF9793175.1"/>
    </source>
</evidence>
<feature type="domain" description="Ribosome-assembly protein 3 C-terminal" evidence="9">
    <location>
        <begin position="178"/>
        <end position="223"/>
    </location>
</feature>
<proteinExistence type="inferred from homology"/>
<feature type="compositionally biased region" description="Polar residues" evidence="8">
    <location>
        <begin position="18"/>
        <end position="27"/>
    </location>
</feature>
<comment type="subcellular location">
    <subcellularLocation>
        <location evidence="2">Nucleus</location>
        <location evidence="2">Nucleolus</location>
    </subcellularLocation>
</comment>
<comment type="function">
    <text evidence="1">Required for efficient biogenesis of the 60S ribosomal subunit.</text>
</comment>
<dbReference type="PANTHER" id="PTHR28127:SF1">
    <property type="entry name" value="RIBOSOME ASSEMBLY PROTEIN 3"/>
    <property type="match status" value="1"/>
</dbReference>
<comment type="similarity">
    <text evidence="3">Belongs to the RSA3 family.</text>
</comment>
<evidence type="ECO:0000256" key="3">
    <source>
        <dbReference type="ARBA" id="ARBA00006256"/>
    </source>
</evidence>
<feature type="compositionally biased region" description="Basic residues" evidence="8">
    <location>
        <begin position="37"/>
        <end position="49"/>
    </location>
</feature>
<keyword evidence="7" id="KW-0687">Ribonucleoprotein</keyword>
<evidence type="ECO:0000256" key="8">
    <source>
        <dbReference type="SAM" id="MobiDB-lite"/>
    </source>
</evidence>
<organism evidence="10 11">
    <name type="scientific">Thelephora terrestris</name>
    <dbReference type="NCBI Taxonomy" id="56493"/>
    <lineage>
        <taxon>Eukaryota</taxon>
        <taxon>Fungi</taxon>
        <taxon>Dikarya</taxon>
        <taxon>Basidiomycota</taxon>
        <taxon>Agaricomycotina</taxon>
        <taxon>Agaricomycetes</taxon>
        <taxon>Thelephorales</taxon>
        <taxon>Thelephoraceae</taxon>
        <taxon>Thelephora</taxon>
    </lineage>
</organism>
<comment type="caution">
    <text evidence="10">The sequence shown here is derived from an EMBL/GenBank/DDBJ whole genome shotgun (WGS) entry which is preliminary data.</text>
</comment>
<dbReference type="PANTHER" id="PTHR28127">
    <property type="entry name" value="RIBOSOME ASSEMBLY PROTEIN 3"/>
    <property type="match status" value="1"/>
</dbReference>
<dbReference type="GO" id="GO:0005730">
    <property type="term" value="C:nucleolus"/>
    <property type="evidence" value="ECO:0007669"/>
    <property type="project" value="UniProtKB-SubCell"/>
</dbReference>
<dbReference type="Pfam" id="PF14615">
    <property type="entry name" value="Rsa3"/>
    <property type="match status" value="1"/>
</dbReference>
<evidence type="ECO:0000256" key="7">
    <source>
        <dbReference type="ARBA" id="ARBA00023274"/>
    </source>
</evidence>
<evidence type="ECO:0000256" key="6">
    <source>
        <dbReference type="ARBA" id="ARBA00023242"/>
    </source>
</evidence>
<evidence type="ECO:0000259" key="9">
    <source>
        <dbReference type="Pfam" id="PF14615"/>
    </source>
</evidence>
<keyword evidence="5" id="KW-0690">Ribosome biogenesis</keyword>
<dbReference type="EMBL" id="WIUZ02000001">
    <property type="protein sequence ID" value="KAF9793175.1"/>
    <property type="molecule type" value="Genomic_DNA"/>
</dbReference>
<name>A0A9P6HRK4_9AGAM</name>
<feature type="compositionally biased region" description="Low complexity" evidence="8">
    <location>
        <begin position="50"/>
        <end position="68"/>
    </location>
</feature>
<keyword evidence="6" id="KW-0539">Nucleus</keyword>
<protein>
    <recommendedName>
        <fullName evidence="4">Ribosome assembly protein 3</fullName>
    </recommendedName>
</protein>
<evidence type="ECO:0000256" key="1">
    <source>
        <dbReference type="ARBA" id="ARBA00003035"/>
    </source>
</evidence>
<feature type="region of interest" description="Disordered" evidence="8">
    <location>
        <begin position="18"/>
        <end position="160"/>
    </location>
</feature>
<evidence type="ECO:0000313" key="11">
    <source>
        <dbReference type="Proteomes" id="UP000736335"/>
    </source>
</evidence>
<gene>
    <name evidence="10" type="ORF">BJ322DRAFT_1103604</name>
</gene>
<reference evidence="10" key="2">
    <citation type="submission" date="2020-11" db="EMBL/GenBank/DDBJ databases">
        <authorList>
            <consortium name="DOE Joint Genome Institute"/>
            <person name="Kuo A."/>
            <person name="Miyauchi S."/>
            <person name="Kiss E."/>
            <person name="Drula E."/>
            <person name="Kohler A."/>
            <person name="Sanchez-Garcia M."/>
            <person name="Andreopoulos B."/>
            <person name="Barry K.W."/>
            <person name="Bonito G."/>
            <person name="Buee M."/>
            <person name="Carver A."/>
            <person name="Chen C."/>
            <person name="Cichocki N."/>
            <person name="Clum A."/>
            <person name="Culley D."/>
            <person name="Crous P.W."/>
            <person name="Fauchery L."/>
            <person name="Girlanda M."/>
            <person name="Hayes R."/>
            <person name="Keri Z."/>
            <person name="Labutti K."/>
            <person name="Lipzen A."/>
            <person name="Lombard V."/>
            <person name="Magnuson J."/>
            <person name="Maillard F."/>
            <person name="Morin E."/>
            <person name="Murat C."/>
            <person name="Nolan M."/>
            <person name="Ohm R."/>
            <person name="Pangilinan J."/>
            <person name="Pereira M."/>
            <person name="Perotto S."/>
            <person name="Peter M."/>
            <person name="Riley R."/>
            <person name="Sitrit Y."/>
            <person name="Stielow B."/>
            <person name="Szollosi G."/>
            <person name="Zifcakova L."/>
            <person name="Stursova M."/>
            <person name="Spatafora J.W."/>
            <person name="Tedersoo L."/>
            <person name="Vaario L.-M."/>
            <person name="Yamada A."/>
            <person name="Yan M."/>
            <person name="Wang P."/>
            <person name="Xu J."/>
            <person name="Bruns T."/>
            <person name="Baldrian P."/>
            <person name="Vilgalys R."/>
            <person name="Henrissat B."/>
            <person name="Grigoriev I.V."/>
            <person name="Hibbett D."/>
            <person name="Nagy L.G."/>
            <person name="Martin F.M."/>
        </authorList>
    </citation>
    <scope>NUCLEOTIDE SEQUENCE</scope>
    <source>
        <strain evidence="10">UH-Tt-Lm1</strain>
    </source>
</reference>
<feature type="compositionally biased region" description="Acidic residues" evidence="8">
    <location>
        <begin position="98"/>
        <end position="124"/>
    </location>
</feature>
<dbReference type="GO" id="GO:0000027">
    <property type="term" value="P:ribosomal large subunit assembly"/>
    <property type="evidence" value="ECO:0007669"/>
    <property type="project" value="TreeGrafter"/>
</dbReference>
<dbReference type="AlphaFoldDB" id="A0A9P6HRK4"/>
<evidence type="ECO:0000256" key="5">
    <source>
        <dbReference type="ARBA" id="ARBA00022517"/>
    </source>
</evidence>
<evidence type="ECO:0000256" key="4">
    <source>
        <dbReference type="ARBA" id="ARBA00015339"/>
    </source>
</evidence>
<keyword evidence="11" id="KW-1185">Reference proteome</keyword>
<reference evidence="10" key="1">
    <citation type="journal article" date="2020" name="Nat. Commun.">
        <title>Large-scale genome sequencing of mycorrhizal fungi provides insights into the early evolution of symbiotic traits.</title>
        <authorList>
            <person name="Miyauchi S."/>
            <person name="Kiss E."/>
            <person name="Kuo A."/>
            <person name="Drula E."/>
            <person name="Kohler A."/>
            <person name="Sanchez-Garcia M."/>
            <person name="Morin E."/>
            <person name="Andreopoulos B."/>
            <person name="Barry K.W."/>
            <person name="Bonito G."/>
            <person name="Buee M."/>
            <person name="Carver A."/>
            <person name="Chen C."/>
            <person name="Cichocki N."/>
            <person name="Clum A."/>
            <person name="Culley D."/>
            <person name="Crous P.W."/>
            <person name="Fauchery L."/>
            <person name="Girlanda M."/>
            <person name="Hayes R.D."/>
            <person name="Keri Z."/>
            <person name="LaButti K."/>
            <person name="Lipzen A."/>
            <person name="Lombard V."/>
            <person name="Magnuson J."/>
            <person name="Maillard F."/>
            <person name="Murat C."/>
            <person name="Nolan M."/>
            <person name="Ohm R.A."/>
            <person name="Pangilinan J."/>
            <person name="Pereira M.F."/>
            <person name="Perotto S."/>
            <person name="Peter M."/>
            <person name="Pfister S."/>
            <person name="Riley R."/>
            <person name="Sitrit Y."/>
            <person name="Stielow J.B."/>
            <person name="Szollosi G."/>
            <person name="Zifcakova L."/>
            <person name="Stursova M."/>
            <person name="Spatafora J.W."/>
            <person name="Tedersoo L."/>
            <person name="Vaario L.M."/>
            <person name="Yamada A."/>
            <person name="Yan M."/>
            <person name="Wang P."/>
            <person name="Xu J."/>
            <person name="Bruns T."/>
            <person name="Baldrian P."/>
            <person name="Vilgalys R."/>
            <person name="Dunand C."/>
            <person name="Henrissat B."/>
            <person name="Grigoriev I.V."/>
            <person name="Hibbett D."/>
            <person name="Nagy L.G."/>
            <person name="Martin F.M."/>
        </authorList>
    </citation>
    <scope>NUCLEOTIDE SEQUENCE</scope>
    <source>
        <strain evidence="10">UH-Tt-Lm1</strain>
    </source>
</reference>
<evidence type="ECO:0000256" key="2">
    <source>
        <dbReference type="ARBA" id="ARBA00004604"/>
    </source>
</evidence>
<dbReference type="InterPro" id="IPR051898">
    <property type="entry name" value="Ribosome_Assembly_3"/>
</dbReference>
<dbReference type="InterPro" id="IPR028217">
    <property type="entry name" value="Rsa3_C"/>
</dbReference>